<dbReference type="EMBL" id="FCOC02000002">
    <property type="protein sequence ID" value="SAL18779.1"/>
    <property type="molecule type" value="Genomic_DNA"/>
</dbReference>
<feature type="region of interest" description="Disordered" evidence="1">
    <location>
        <begin position="112"/>
        <end position="138"/>
    </location>
</feature>
<feature type="compositionally biased region" description="Basic and acidic residues" evidence="1">
    <location>
        <begin position="126"/>
        <end position="138"/>
    </location>
</feature>
<sequence length="417" mass="45509">MVCVNSRLPFFKQVDALIFQRGIIVEDLAKRADMTPDQLKETLRSEHDVAISTLNSLAAALDSEWVLVPREHLTAVRRLLDGSGAVPDFAALSAAELYLATRLGARDSEAVNEAASDNAPVHRQKNQNDKKAKLDSETDPHADLVKSGALISEESLRKQLGISATRMEALVSDGSIFALDVDSRKVYPAILCNSALCLDRLWKIAKVIVPAPPAMRLDFLTQACAALEDRAPVDLLDDDRDYKQLRAYAKGWASEFSRTAVVVWDADTREELSLAKPIYTCSAALDPRRPLWRRALIAIRAPGYTQPVEAPPALASMVIVVERAVAGQEGTVPEAGFVCHLRGRILATTVHASDGAEISHEMKLTTKQPTVVDVADALFTLLGKVNRRADLATSKVRTKKGPVAGLKKTSSRRRHKG</sequence>
<proteinExistence type="predicted"/>
<dbReference type="Proteomes" id="UP000054893">
    <property type="component" value="Unassembled WGS sequence"/>
</dbReference>
<gene>
    <name evidence="2" type="ORF">AWB64_01295</name>
</gene>
<evidence type="ECO:0000313" key="3">
    <source>
        <dbReference type="Proteomes" id="UP000054893"/>
    </source>
</evidence>
<feature type="region of interest" description="Disordered" evidence="1">
    <location>
        <begin position="397"/>
        <end position="417"/>
    </location>
</feature>
<evidence type="ECO:0000256" key="1">
    <source>
        <dbReference type="SAM" id="MobiDB-lite"/>
    </source>
</evidence>
<evidence type="ECO:0000313" key="2">
    <source>
        <dbReference type="EMBL" id="SAL18779.1"/>
    </source>
</evidence>
<organism evidence="2 3">
    <name type="scientific">Caballeronia sordidicola</name>
    <name type="common">Burkholderia sordidicola</name>
    <dbReference type="NCBI Taxonomy" id="196367"/>
    <lineage>
        <taxon>Bacteria</taxon>
        <taxon>Pseudomonadati</taxon>
        <taxon>Pseudomonadota</taxon>
        <taxon>Betaproteobacteria</taxon>
        <taxon>Burkholderiales</taxon>
        <taxon>Burkholderiaceae</taxon>
        <taxon>Caballeronia</taxon>
    </lineage>
</organism>
<name>A0A158FHI3_CABSO</name>
<dbReference type="AlphaFoldDB" id="A0A158FHI3"/>
<reference evidence="2 3" key="1">
    <citation type="submission" date="2016-01" db="EMBL/GenBank/DDBJ databases">
        <authorList>
            <person name="Oliw E.H."/>
        </authorList>
    </citation>
    <scope>NUCLEOTIDE SEQUENCE [LARGE SCALE GENOMIC DNA]</scope>
    <source>
        <strain evidence="2">LMG 22029</strain>
    </source>
</reference>
<accession>A0A158FHI3</accession>
<protein>
    <submittedName>
        <fullName evidence="2">Uncharacterized protein</fullName>
    </submittedName>
</protein>